<organism evidence="2 3">
    <name type="scientific">[Clostridium] polysaccharolyticum</name>
    <dbReference type="NCBI Taxonomy" id="29364"/>
    <lineage>
        <taxon>Bacteria</taxon>
        <taxon>Bacillati</taxon>
        <taxon>Bacillota</taxon>
        <taxon>Clostridia</taxon>
        <taxon>Lachnospirales</taxon>
        <taxon>Lachnospiraceae</taxon>
    </lineage>
</organism>
<keyword evidence="1" id="KW-0472">Membrane</keyword>
<dbReference type="OrthoDB" id="9770036at2"/>
<dbReference type="Proteomes" id="UP000199800">
    <property type="component" value="Unassembled WGS sequence"/>
</dbReference>
<dbReference type="RefSeq" id="WP_092476718.1">
    <property type="nucleotide sequence ID" value="NZ_FOHN01000004.1"/>
</dbReference>
<sequence length="268" mass="30304">MLVKCKKVFRYPLSTFYVIVGLMVAFLMLFDGLSIYNEVTKAADEDKQARYNETTRLNVENTDKRQLTPQLFEVPEKVNVHLVADACIEGASGNVKADIVLQNAIELKILLNTGRLPTKKEIVSGKHVAVIRSGLESCTFVKDSKKYIEMNGTAYEVIGTMKEFGSNGYVFVYENCLTREMSKKIMNSDDINVIINSDKNNTYDAYNHIKSNMTDFSNTINVEGRQVDEDMDVLQYAMDNSSVVVVFVIYLFSIINCINENYSSSSYN</sequence>
<dbReference type="EMBL" id="FOHN01000004">
    <property type="protein sequence ID" value="SES86252.1"/>
    <property type="molecule type" value="Genomic_DNA"/>
</dbReference>
<keyword evidence="3" id="KW-1185">Reference proteome</keyword>
<protein>
    <submittedName>
        <fullName evidence="2">Putative ABC transport system permease protein</fullName>
    </submittedName>
</protein>
<reference evidence="2 3" key="1">
    <citation type="submission" date="2016-10" db="EMBL/GenBank/DDBJ databases">
        <authorList>
            <person name="de Groot N.N."/>
        </authorList>
    </citation>
    <scope>NUCLEOTIDE SEQUENCE [LARGE SCALE GENOMIC DNA]</scope>
    <source>
        <strain evidence="2 3">DSM 1801</strain>
    </source>
</reference>
<dbReference type="AlphaFoldDB" id="A0A1H9ZXY4"/>
<gene>
    <name evidence="2" type="ORF">SAMN04487772_104147</name>
</gene>
<proteinExistence type="predicted"/>
<evidence type="ECO:0000313" key="3">
    <source>
        <dbReference type="Proteomes" id="UP000199800"/>
    </source>
</evidence>
<evidence type="ECO:0000313" key="2">
    <source>
        <dbReference type="EMBL" id="SES86252.1"/>
    </source>
</evidence>
<feature type="transmembrane region" description="Helical" evidence="1">
    <location>
        <begin position="12"/>
        <end position="30"/>
    </location>
</feature>
<accession>A0A1H9ZXY4</accession>
<name>A0A1H9ZXY4_9FIRM</name>
<evidence type="ECO:0000256" key="1">
    <source>
        <dbReference type="SAM" id="Phobius"/>
    </source>
</evidence>
<keyword evidence="1" id="KW-1133">Transmembrane helix</keyword>
<dbReference type="STRING" id="29364.SAMN04487772_104147"/>
<keyword evidence="1" id="KW-0812">Transmembrane</keyword>